<feature type="compositionally biased region" description="Basic and acidic residues" evidence="1">
    <location>
        <begin position="286"/>
        <end position="300"/>
    </location>
</feature>
<feature type="domain" description="DUF8128" evidence="3">
    <location>
        <begin position="111"/>
        <end position="425"/>
    </location>
</feature>
<keyword evidence="2" id="KW-0812">Transmembrane</keyword>
<protein>
    <recommendedName>
        <fullName evidence="3">DUF8128 domain-containing protein</fullName>
    </recommendedName>
</protein>
<evidence type="ECO:0000313" key="4">
    <source>
        <dbReference type="EMBL" id="OGH86534.1"/>
    </source>
</evidence>
<dbReference type="EMBL" id="MFQW01000014">
    <property type="protein sequence ID" value="OGH86534.1"/>
    <property type="molecule type" value="Genomic_DNA"/>
</dbReference>
<feature type="compositionally biased region" description="Basic and acidic residues" evidence="1">
    <location>
        <begin position="454"/>
        <end position="463"/>
    </location>
</feature>
<feature type="region of interest" description="Disordered" evidence="1">
    <location>
        <begin position="448"/>
        <end position="472"/>
    </location>
</feature>
<keyword evidence="2" id="KW-0472">Membrane</keyword>
<gene>
    <name evidence="4" type="ORF">A2493_03160</name>
</gene>
<proteinExistence type="predicted"/>
<feature type="region of interest" description="Disordered" evidence="1">
    <location>
        <begin position="279"/>
        <end position="303"/>
    </location>
</feature>
<dbReference type="InterPro" id="IPR058441">
    <property type="entry name" value="DUF8128"/>
</dbReference>
<evidence type="ECO:0000256" key="2">
    <source>
        <dbReference type="SAM" id="Phobius"/>
    </source>
</evidence>
<feature type="region of interest" description="Disordered" evidence="1">
    <location>
        <begin position="363"/>
        <end position="382"/>
    </location>
</feature>
<evidence type="ECO:0000313" key="5">
    <source>
        <dbReference type="Proteomes" id="UP000178349"/>
    </source>
</evidence>
<sequence length="472" mass="53886">MDFSLTSIFTILADFFAQPTGLIVLDLFAIFGWLFFVWLLGFAIVAFYADHIQDTKNTSKWKPVLLAIDIPPENVQTPLAVEQLFTHLAGAFDKPGFYDKFREGYKQRWFSMEIVSIEGYIQFLIWTEETFRDLVEASVYAQYPDAEITEVEDYVNMMPSKYPNDEYDVWVGDFSLAETFAYPLRSYREFEHNISKDTVLKDPMGTFLESFSRIGQGEQMWFQIIVEPIDNSWKEKVIAKIKELIGEKVAPKKSPLSFLTDNPISKELGKSFEEISAQLSGTARSEGGDKASSRPEDRNQLKFLTPGQMKLVEDMEKKIAKIGFKTKMRAVYVARKEVFKPERGVNALKGAIGQFNSPTANSIVEKASSSSRNKKKKARKQTDLIKAYKKRKIGFASPWFVLNIEELATLWHFPMSHVKTPMVQKAETKAAEPPVGLPMEEIFNLPVEENPEDGTNKKFKTDSGEDVYLSDY</sequence>
<dbReference type="Pfam" id="PF26449">
    <property type="entry name" value="DUF8128"/>
    <property type="match status" value="1"/>
</dbReference>
<name>A0A1F6NSE7_9BACT</name>
<keyword evidence="2" id="KW-1133">Transmembrane helix</keyword>
<dbReference type="Proteomes" id="UP000178349">
    <property type="component" value="Unassembled WGS sequence"/>
</dbReference>
<evidence type="ECO:0000259" key="3">
    <source>
        <dbReference type="Pfam" id="PF26449"/>
    </source>
</evidence>
<accession>A0A1F6NSE7</accession>
<organism evidence="4 5">
    <name type="scientific">Candidatus Magasanikbacteria bacterium RIFOXYC12_FULL_33_11</name>
    <dbReference type="NCBI Taxonomy" id="1798701"/>
    <lineage>
        <taxon>Bacteria</taxon>
        <taxon>Candidatus Magasanikiibacteriota</taxon>
    </lineage>
</organism>
<evidence type="ECO:0000256" key="1">
    <source>
        <dbReference type="SAM" id="MobiDB-lite"/>
    </source>
</evidence>
<reference evidence="4 5" key="1">
    <citation type="journal article" date="2016" name="Nat. Commun.">
        <title>Thousands of microbial genomes shed light on interconnected biogeochemical processes in an aquifer system.</title>
        <authorList>
            <person name="Anantharaman K."/>
            <person name="Brown C.T."/>
            <person name="Hug L.A."/>
            <person name="Sharon I."/>
            <person name="Castelle C.J."/>
            <person name="Probst A.J."/>
            <person name="Thomas B.C."/>
            <person name="Singh A."/>
            <person name="Wilkins M.J."/>
            <person name="Karaoz U."/>
            <person name="Brodie E.L."/>
            <person name="Williams K.H."/>
            <person name="Hubbard S.S."/>
            <person name="Banfield J.F."/>
        </authorList>
    </citation>
    <scope>NUCLEOTIDE SEQUENCE [LARGE SCALE GENOMIC DNA]</scope>
</reference>
<comment type="caution">
    <text evidence="4">The sequence shown here is derived from an EMBL/GenBank/DDBJ whole genome shotgun (WGS) entry which is preliminary data.</text>
</comment>
<dbReference type="AlphaFoldDB" id="A0A1F6NSE7"/>
<feature type="transmembrane region" description="Helical" evidence="2">
    <location>
        <begin position="27"/>
        <end position="49"/>
    </location>
</feature>